<sequence length="143" mass="15362">MSHSRQIKVTKFSAPSRPDPGPLPSPDEKARIHGVVDRINDIATGILFDAARGHTRLPSSPSPSLGHGLPTERVTKAHTALLAATDGVLRSVVELHAPHGRVSECEGCDFDGYDAERPDWPCRTIELIAEQVGITLTAEADRA</sequence>
<name>A0ABV5CL98_9ACTN</name>
<reference evidence="2 3" key="1">
    <citation type="submission" date="2024-04" db="EMBL/GenBank/DDBJ databases">
        <title>Polymorphospora sp. isolated from Baiyangdian Lake in Xiong'an New Area.</title>
        <authorList>
            <person name="Zhang X."/>
            <person name="Liu J."/>
        </authorList>
    </citation>
    <scope>NUCLEOTIDE SEQUENCE [LARGE SCALE GENOMIC DNA]</scope>
    <source>
        <strain evidence="2 3">2-325</strain>
    </source>
</reference>
<dbReference type="RefSeq" id="WP_375733417.1">
    <property type="nucleotide sequence ID" value="NZ_JBCGDC010000011.1"/>
</dbReference>
<keyword evidence="3" id="KW-1185">Reference proteome</keyword>
<comment type="caution">
    <text evidence="2">The sequence shown here is derived from an EMBL/GenBank/DDBJ whole genome shotgun (WGS) entry which is preliminary data.</text>
</comment>
<accession>A0ABV5CL98</accession>
<dbReference type="EMBL" id="JBCGDC010000011">
    <property type="protein sequence ID" value="MFB6392700.1"/>
    <property type="molecule type" value="Genomic_DNA"/>
</dbReference>
<gene>
    <name evidence="2" type="ORF">AAFH96_06210</name>
</gene>
<feature type="region of interest" description="Disordered" evidence="1">
    <location>
        <begin position="1"/>
        <end position="29"/>
    </location>
</feature>
<evidence type="ECO:0000313" key="2">
    <source>
        <dbReference type="EMBL" id="MFB6392700.1"/>
    </source>
</evidence>
<dbReference type="Proteomes" id="UP001582793">
    <property type="component" value="Unassembled WGS sequence"/>
</dbReference>
<proteinExistence type="predicted"/>
<evidence type="ECO:0000256" key="1">
    <source>
        <dbReference type="SAM" id="MobiDB-lite"/>
    </source>
</evidence>
<evidence type="ECO:0000313" key="3">
    <source>
        <dbReference type="Proteomes" id="UP001582793"/>
    </source>
</evidence>
<protein>
    <submittedName>
        <fullName evidence="2">Uncharacterized protein</fullName>
    </submittedName>
</protein>
<organism evidence="2 3">
    <name type="scientific">Polymorphospora lycopeni</name>
    <dbReference type="NCBI Taxonomy" id="3140240"/>
    <lineage>
        <taxon>Bacteria</taxon>
        <taxon>Bacillati</taxon>
        <taxon>Actinomycetota</taxon>
        <taxon>Actinomycetes</taxon>
        <taxon>Micromonosporales</taxon>
        <taxon>Micromonosporaceae</taxon>
        <taxon>Polymorphospora</taxon>
    </lineage>
</organism>